<name>A0ABP5KEI3_9ACTN</name>
<keyword evidence="2" id="KW-0732">Signal</keyword>
<comment type="caution">
    <text evidence="3">The sequence shown here is derived from an EMBL/GenBank/DDBJ whole genome shotgun (WGS) entry which is preliminary data.</text>
</comment>
<feature type="signal peptide" evidence="2">
    <location>
        <begin position="1"/>
        <end position="23"/>
    </location>
</feature>
<reference evidence="4" key="1">
    <citation type="journal article" date="2019" name="Int. J. Syst. Evol. Microbiol.">
        <title>The Global Catalogue of Microorganisms (GCM) 10K type strain sequencing project: providing services to taxonomists for standard genome sequencing and annotation.</title>
        <authorList>
            <consortium name="The Broad Institute Genomics Platform"/>
            <consortium name="The Broad Institute Genome Sequencing Center for Infectious Disease"/>
            <person name="Wu L."/>
            <person name="Ma J."/>
        </authorList>
    </citation>
    <scope>NUCLEOTIDE SEQUENCE [LARGE SCALE GENOMIC DNA]</scope>
    <source>
        <strain evidence="4">JCM 15481</strain>
    </source>
</reference>
<evidence type="ECO:0000256" key="2">
    <source>
        <dbReference type="SAM" id="SignalP"/>
    </source>
</evidence>
<evidence type="ECO:0000313" key="3">
    <source>
        <dbReference type="EMBL" id="GAA2129381.1"/>
    </source>
</evidence>
<organism evidence="3 4">
    <name type="scientific">Streptomyces synnematoformans</name>
    <dbReference type="NCBI Taxonomy" id="415721"/>
    <lineage>
        <taxon>Bacteria</taxon>
        <taxon>Bacillati</taxon>
        <taxon>Actinomycetota</taxon>
        <taxon>Actinomycetes</taxon>
        <taxon>Kitasatosporales</taxon>
        <taxon>Streptomycetaceae</taxon>
        <taxon>Streptomyces</taxon>
    </lineage>
</organism>
<accession>A0ABP5KEI3</accession>
<feature type="region of interest" description="Disordered" evidence="1">
    <location>
        <begin position="111"/>
        <end position="160"/>
    </location>
</feature>
<dbReference type="Proteomes" id="UP001500443">
    <property type="component" value="Unassembled WGS sequence"/>
</dbReference>
<dbReference type="EMBL" id="BAAAPF010000123">
    <property type="protein sequence ID" value="GAA2129381.1"/>
    <property type="molecule type" value="Genomic_DNA"/>
</dbReference>
<sequence length="283" mass="29701">MKRTSPPRTSAAAAAALATAVLAAGCGSENASGPPGAGDRADTAPPLYRVRAAVLENGEHGPQLCHAMAESMPPTCGGPDVVGWDWDDVRAHRHRGTTYTDLLDLVGTWDGRRFTPTEKPRPARGSPEPGGPDADAGLPASCEDLKGGGKDGGAADGGDRQRVLDKARKLPGYAGSWLDGDVVVLRFADAGDGGGPDAAERELRTLWDGPLCVLGAEHTEEELKRVQRQVDKQVEDMLSSSVDPVANAVTLDVVAATPELKRELDRAYGEDTVRLSGWLRPVG</sequence>
<evidence type="ECO:0008006" key="5">
    <source>
        <dbReference type="Google" id="ProtNLM"/>
    </source>
</evidence>
<dbReference type="RefSeq" id="WP_344291114.1">
    <property type="nucleotide sequence ID" value="NZ_BAAAPF010000123.1"/>
</dbReference>
<protein>
    <recommendedName>
        <fullName evidence="5">Lipoprotein</fullName>
    </recommendedName>
</protein>
<evidence type="ECO:0000256" key="1">
    <source>
        <dbReference type="SAM" id="MobiDB-lite"/>
    </source>
</evidence>
<gene>
    <name evidence="3" type="ORF">GCM10009802_37170</name>
</gene>
<keyword evidence="4" id="KW-1185">Reference proteome</keyword>
<evidence type="ECO:0000313" key="4">
    <source>
        <dbReference type="Proteomes" id="UP001500443"/>
    </source>
</evidence>
<feature type="compositionally biased region" description="Basic and acidic residues" evidence="1">
    <location>
        <begin position="111"/>
        <end position="121"/>
    </location>
</feature>
<dbReference type="PROSITE" id="PS51257">
    <property type="entry name" value="PROKAR_LIPOPROTEIN"/>
    <property type="match status" value="1"/>
</dbReference>
<feature type="chain" id="PRO_5046853227" description="Lipoprotein" evidence="2">
    <location>
        <begin position="24"/>
        <end position="283"/>
    </location>
</feature>
<proteinExistence type="predicted"/>